<name>A0A521CXA5_SACCC</name>
<feature type="region of interest" description="Disordered" evidence="3">
    <location>
        <begin position="453"/>
        <end position="473"/>
    </location>
</feature>
<dbReference type="Gene3D" id="3.40.720.10">
    <property type="entry name" value="Alkaline Phosphatase, subunit A"/>
    <property type="match status" value="1"/>
</dbReference>
<comment type="similarity">
    <text evidence="1">Belongs to the sulfatase family.</text>
</comment>
<dbReference type="CDD" id="cd16026">
    <property type="entry name" value="GALNS_like"/>
    <property type="match status" value="1"/>
</dbReference>
<sequence>MKSILYFIALLVSILLTGISMMAEKLPSPPNIILVYLDDMGYGDLSITGSKGYGTPNIDQLAREGIFFSHYYSPQAVCSASRAGILTGCYPNRVGFAGAIDHNSKMGLSSEEETIARILKKKGYATAAFGKWHLGCIPQFMPLQHGFDEFYGIPYSHDMWPNHPITKNYYPPLPLYDGEQVVETMPDIKQFTTKFTEKTIDFIGHNKNKPFFIYLAHPMPHVPLAVSDKFRGKSQQGLYGDVMMEIDWSVGQILHKIKDLGIDENTLVIFTSDNGPWLNYGNHAGSTGGLREGKGTSYEGGQRVPCLMRWKGTIPEGMICNKLVSGIDILPTLAAISGAPLPAKRIDGVDLSALIKGDQRANPRQSFYYYYRRNSLEAVSNGDFKLVFAHPGRTYQGFAPGKDGMPGNANENFNFPDALYDLRRDPGERYDVMSSYPHIVKELEKMADIAREDLGDDLTGNPGKNRRPPGRVH</sequence>
<dbReference type="GO" id="GO:0004065">
    <property type="term" value="F:arylsulfatase activity"/>
    <property type="evidence" value="ECO:0007669"/>
    <property type="project" value="TreeGrafter"/>
</dbReference>
<dbReference type="InterPro" id="IPR000917">
    <property type="entry name" value="Sulfatase_N"/>
</dbReference>
<feature type="compositionally biased region" description="Basic residues" evidence="3">
    <location>
        <begin position="464"/>
        <end position="473"/>
    </location>
</feature>
<evidence type="ECO:0000313" key="6">
    <source>
        <dbReference type="Proteomes" id="UP000319040"/>
    </source>
</evidence>
<evidence type="ECO:0000256" key="3">
    <source>
        <dbReference type="SAM" id="MobiDB-lite"/>
    </source>
</evidence>
<feature type="domain" description="Sulfatase N-terminal" evidence="4">
    <location>
        <begin position="30"/>
        <end position="338"/>
    </location>
</feature>
<dbReference type="PANTHER" id="PTHR42693">
    <property type="entry name" value="ARYLSULFATASE FAMILY MEMBER"/>
    <property type="match status" value="1"/>
</dbReference>
<evidence type="ECO:0000259" key="4">
    <source>
        <dbReference type="Pfam" id="PF00884"/>
    </source>
</evidence>
<evidence type="ECO:0000256" key="1">
    <source>
        <dbReference type="ARBA" id="ARBA00008779"/>
    </source>
</evidence>
<dbReference type="RefSeq" id="WP_142533187.1">
    <property type="nucleotide sequence ID" value="NZ_FXTB01000004.1"/>
</dbReference>
<dbReference type="InterPro" id="IPR050738">
    <property type="entry name" value="Sulfatase"/>
</dbReference>
<dbReference type="InterPro" id="IPR017850">
    <property type="entry name" value="Alkaline_phosphatase_core_sf"/>
</dbReference>
<dbReference type="OrthoDB" id="9765065at2"/>
<dbReference type="AlphaFoldDB" id="A0A521CXA5"/>
<evidence type="ECO:0000256" key="2">
    <source>
        <dbReference type="ARBA" id="ARBA00022801"/>
    </source>
</evidence>
<organism evidence="5 6">
    <name type="scientific">Saccharicrinis carchari</name>
    <dbReference type="NCBI Taxonomy" id="1168039"/>
    <lineage>
        <taxon>Bacteria</taxon>
        <taxon>Pseudomonadati</taxon>
        <taxon>Bacteroidota</taxon>
        <taxon>Bacteroidia</taxon>
        <taxon>Marinilabiliales</taxon>
        <taxon>Marinilabiliaceae</taxon>
        <taxon>Saccharicrinis</taxon>
    </lineage>
</organism>
<proteinExistence type="inferred from homology"/>
<protein>
    <submittedName>
        <fullName evidence="5">Arylsulfatase</fullName>
    </submittedName>
</protein>
<dbReference type="PANTHER" id="PTHR42693:SF53">
    <property type="entry name" value="ENDO-4-O-SULFATASE"/>
    <property type="match status" value="1"/>
</dbReference>
<gene>
    <name evidence="5" type="ORF">SAMN06265379_10420</name>
</gene>
<dbReference type="Pfam" id="PF14707">
    <property type="entry name" value="Sulfatase_C"/>
    <property type="match status" value="1"/>
</dbReference>
<dbReference type="Gene3D" id="3.30.1120.10">
    <property type="match status" value="1"/>
</dbReference>
<keyword evidence="2" id="KW-0378">Hydrolase</keyword>
<dbReference type="Proteomes" id="UP000319040">
    <property type="component" value="Unassembled WGS sequence"/>
</dbReference>
<dbReference type="Pfam" id="PF00884">
    <property type="entry name" value="Sulfatase"/>
    <property type="match status" value="1"/>
</dbReference>
<dbReference type="EMBL" id="FXTB01000004">
    <property type="protein sequence ID" value="SMO64096.1"/>
    <property type="molecule type" value="Genomic_DNA"/>
</dbReference>
<dbReference type="SUPFAM" id="SSF53649">
    <property type="entry name" value="Alkaline phosphatase-like"/>
    <property type="match status" value="1"/>
</dbReference>
<evidence type="ECO:0000313" key="5">
    <source>
        <dbReference type="EMBL" id="SMO64096.1"/>
    </source>
</evidence>
<reference evidence="5 6" key="1">
    <citation type="submission" date="2017-05" db="EMBL/GenBank/DDBJ databases">
        <authorList>
            <person name="Varghese N."/>
            <person name="Submissions S."/>
        </authorList>
    </citation>
    <scope>NUCLEOTIDE SEQUENCE [LARGE SCALE GENOMIC DNA]</scope>
    <source>
        <strain evidence="5 6">DSM 27040</strain>
    </source>
</reference>
<keyword evidence="6" id="KW-1185">Reference proteome</keyword>
<accession>A0A521CXA5</accession>